<keyword evidence="4 10" id="KW-0813">Transport</keyword>
<accession>A0ABV2N1K5</accession>
<dbReference type="CDD" id="cd06261">
    <property type="entry name" value="TM_PBP2"/>
    <property type="match status" value="1"/>
</dbReference>
<dbReference type="Gene3D" id="1.10.3720.10">
    <property type="entry name" value="MetI-like"/>
    <property type="match status" value="1"/>
</dbReference>
<keyword evidence="9 10" id="KW-0472">Membrane</keyword>
<keyword evidence="8 10" id="KW-1133">Transmembrane helix</keyword>
<dbReference type="InterPro" id="IPR035906">
    <property type="entry name" value="MetI-like_sf"/>
</dbReference>
<keyword evidence="13" id="KW-1185">Reference proteome</keyword>
<feature type="domain" description="ABC transmembrane type-1" evidence="11">
    <location>
        <begin position="16"/>
        <end position="217"/>
    </location>
</feature>
<keyword evidence="7" id="KW-0029">Amino-acid transport</keyword>
<comment type="subcellular location">
    <subcellularLocation>
        <location evidence="2">Cell inner membrane</location>
        <topology evidence="2">Multi-pass membrane protein</topology>
    </subcellularLocation>
    <subcellularLocation>
        <location evidence="10">Cell membrane</location>
        <topology evidence="10">Multi-pass membrane protein</topology>
    </subcellularLocation>
</comment>
<gene>
    <name evidence="12" type="ORF">ABID37_003129</name>
</gene>
<evidence type="ECO:0000256" key="9">
    <source>
        <dbReference type="ARBA" id="ARBA00023136"/>
    </source>
</evidence>
<comment type="function">
    <text evidence="1">Part of the binding-protein-dependent transport system for glutamine; probably responsible for the translocation of the substrate across the membrane.</text>
</comment>
<name>A0ABV2N1K5_9HYPH</name>
<reference evidence="12 13" key="1">
    <citation type="submission" date="2024-06" db="EMBL/GenBank/DDBJ databases">
        <title>Genomic Encyclopedia of Type Strains, Phase IV (KMG-IV): sequencing the most valuable type-strain genomes for metagenomic binning, comparative biology and taxonomic classification.</title>
        <authorList>
            <person name="Goeker M."/>
        </authorList>
    </citation>
    <scope>NUCLEOTIDE SEQUENCE [LARGE SCALE GENOMIC DNA]</scope>
    <source>
        <strain evidence="12 13">DSM 27865</strain>
    </source>
</reference>
<dbReference type="Proteomes" id="UP001549076">
    <property type="component" value="Unassembled WGS sequence"/>
</dbReference>
<sequence>MIDFAIAYLPLYLKGALVGLGLTAAAMTGALVIGVAVAMGRLSQNPVLRYLTISYVAVFRAVPPLVLLYIVYFGLPAWAVAMESDVLIAIFSPLDNRLLAATLAFSVNAGAYVAEIVRASILSIPADQMEAARSIGMTYPKAMRRIILPQAFRTAFPTLCNEFIIILKGTSLASVIGVTELMRNAQMVASATFRNLEAYVLAALLYVVLVILLQLASTRIERWMGGRGSAARASG</sequence>
<evidence type="ECO:0000256" key="8">
    <source>
        <dbReference type="ARBA" id="ARBA00022989"/>
    </source>
</evidence>
<evidence type="ECO:0000256" key="10">
    <source>
        <dbReference type="RuleBase" id="RU363032"/>
    </source>
</evidence>
<dbReference type="SUPFAM" id="SSF161098">
    <property type="entry name" value="MetI-like"/>
    <property type="match status" value="1"/>
</dbReference>
<keyword evidence="5" id="KW-1003">Cell membrane</keyword>
<evidence type="ECO:0000256" key="6">
    <source>
        <dbReference type="ARBA" id="ARBA00022692"/>
    </source>
</evidence>
<evidence type="ECO:0000259" key="11">
    <source>
        <dbReference type="PROSITE" id="PS50928"/>
    </source>
</evidence>
<feature type="transmembrane region" description="Helical" evidence="10">
    <location>
        <begin position="16"/>
        <end position="38"/>
    </location>
</feature>
<comment type="caution">
    <text evidence="12">The sequence shown here is derived from an EMBL/GenBank/DDBJ whole genome shotgun (WGS) entry which is preliminary data.</text>
</comment>
<dbReference type="InterPro" id="IPR043429">
    <property type="entry name" value="ArtM/GltK/GlnP/TcyL/YhdX-like"/>
</dbReference>
<keyword evidence="6 10" id="KW-0812">Transmembrane</keyword>
<dbReference type="NCBIfam" id="TIGR01726">
    <property type="entry name" value="HEQRo_perm_3TM"/>
    <property type="match status" value="1"/>
</dbReference>
<evidence type="ECO:0000256" key="5">
    <source>
        <dbReference type="ARBA" id="ARBA00022475"/>
    </source>
</evidence>
<evidence type="ECO:0000256" key="2">
    <source>
        <dbReference type="ARBA" id="ARBA00004429"/>
    </source>
</evidence>
<comment type="similarity">
    <text evidence="3">Belongs to the binding-protein-dependent transport system permease family. HisMQ subfamily.</text>
</comment>
<feature type="transmembrane region" description="Helical" evidence="10">
    <location>
        <begin position="98"/>
        <end position="117"/>
    </location>
</feature>
<dbReference type="EMBL" id="JBEPML010000010">
    <property type="protein sequence ID" value="MET3792906.1"/>
    <property type="molecule type" value="Genomic_DNA"/>
</dbReference>
<proteinExistence type="inferred from homology"/>
<evidence type="ECO:0000313" key="12">
    <source>
        <dbReference type="EMBL" id="MET3792906.1"/>
    </source>
</evidence>
<dbReference type="PROSITE" id="PS50928">
    <property type="entry name" value="ABC_TM1"/>
    <property type="match status" value="1"/>
</dbReference>
<protein>
    <submittedName>
        <fullName evidence="12">His/Glu/Gln/Arg/opine family amino acid ABC transporter permease subunit</fullName>
    </submittedName>
</protein>
<evidence type="ECO:0000256" key="1">
    <source>
        <dbReference type="ARBA" id="ARBA00003159"/>
    </source>
</evidence>
<dbReference type="InterPro" id="IPR010065">
    <property type="entry name" value="AA_ABC_transptr_permease_3TM"/>
</dbReference>
<evidence type="ECO:0000256" key="4">
    <source>
        <dbReference type="ARBA" id="ARBA00022448"/>
    </source>
</evidence>
<dbReference type="PANTHER" id="PTHR30614">
    <property type="entry name" value="MEMBRANE COMPONENT OF AMINO ACID ABC TRANSPORTER"/>
    <property type="match status" value="1"/>
</dbReference>
<dbReference type="Pfam" id="PF00528">
    <property type="entry name" value="BPD_transp_1"/>
    <property type="match status" value="1"/>
</dbReference>
<dbReference type="InterPro" id="IPR000515">
    <property type="entry name" value="MetI-like"/>
</dbReference>
<evidence type="ECO:0000256" key="7">
    <source>
        <dbReference type="ARBA" id="ARBA00022970"/>
    </source>
</evidence>
<dbReference type="RefSeq" id="WP_354196336.1">
    <property type="nucleotide sequence ID" value="NZ_JBEPML010000010.1"/>
</dbReference>
<organism evidence="12 13">
    <name type="scientific">Aquamicrobium terrae</name>
    <dbReference type="NCBI Taxonomy" id="1324945"/>
    <lineage>
        <taxon>Bacteria</taxon>
        <taxon>Pseudomonadati</taxon>
        <taxon>Pseudomonadota</taxon>
        <taxon>Alphaproteobacteria</taxon>
        <taxon>Hyphomicrobiales</taxon>
        <taxon>Phyllobacteriaceae</taxon>
        <taxon>Aquamicrobium</taxon>
    </lineage>
</organism>
<evidence type="ECO:0000256" key="3">
    <source>
        <dbReference type="ARBA" id="ARBA00010072"/>
    </source>
</evidence>
<evidence type="ECO:0000313" key="13">
    <source>
        <dbReference type="Proteomes" id="UP001549076"/>
    </source>
</evidence>
<feature type="transmembrane region" description="Helical" evidence="10">
    <location>
        <begin position="50"/>
        <end position="78"/>
    </location>
</feature>
<feature type="transmembrane region" description="Helical" evidence="10">
    <location>
        <begin position="198"/>
        <end position="217"/>
    </location>
</feature>
<dbReference type="PANTHER" id="PTHR30614:SF20">
    <property type="entry name" value="GLUTAMINE TRANSPORT SYSTEM PERMEASE PROTEIN GLNP"/>
    <property type="match status" value="1"/>
</dbReference>